<dbReference type="InterPro" id="IPR036428">
    <property type="entry name" value="PCD_sf"/>
</dbReference>
<comment type="caution">
    <text evidence="5">The sequence shown here is derived from an EMBL/GenBank/DDBJ whole genome shotgun (WGS) entry which is preliminary data.</text>
</comment>
<dbReference type="Proteomes" id="UP000027946">
    <property type="component" value="Unassembled WGS sequence"/>
</dbReference>
<dbReference type="PANTHER" id="PTHR12599">
    <property type="entry name" value="PTERIN-4-ALPHA-CARBINOLAMINE DEHYDRATASE"/>
    <property type="match status" value="1"/>
</dbReference>
<name>A0A069RF04_PEPLI</name>
<comment type="similarity">
    <text evidence="2">Belongs to the pterin-4-alpha-carbinolamine dehydratase family.</text>
</comment>
<dbReference type="Gene3D" id="3.30.1360.20">
    <property type="entry name" value="Transcriptional coactivator/pterin dehydratase"/>
    <property type="match status" value="1"/>
</dbReference>
<organism evidence="5 6">
    <name type="scientific">Peptoclostridium litorale DSM 5388</name>
    <dbReference type="NCBI Taxonomy" id="1121324"/>
    <lineage>
        <taxon>Bacteria</taxon>
        <taxon>Bacillati</taxon>
        <taxon>Bacillota</taxon>
        <taxon>Clostridia</taxon>
        <taxon>Peptostreptococcales</taxon>
        <taxon>Peptoclostridiaceae</taxon>
        <taxon>Peptoclostridium</taxon>
    </lineage>
</organism>
<protein>
    <recommendedName>
        <fullName evidence="3">4a-hydroxytetrahydrobiopterin dehydratase</fullName>
        <ecNumber evidence="3">4.2.1.96</ecNumber>
    </recommendedName>
</protein>
<gene>
    <name evidence="5" type="ORF">CLIT_10c03180</name>
</gene>
<evidence type="ECO:0000256" key="1">
    <source>
        <dbReference type="ARBA" id="ARBA00001554"/>
    </source>
</evidence>
<evidence type="ECO:0000256" key="3">
    <source>
        <dbReference type="ARBA" id="ARBA00013252"/>
    </source>
</evidence>
<keyword evidence="6" id="KW-1185">Reference proteome</keyword>
<dbReference type="EC" id="4.2.1.96" evidence="3"/>
<keyword evidence="4 5" id="KW-0456">Lyase</keyword>
<reference evidence="5 6" key="1">
    <citation type="submission" date="2014-03" db="EMBL/GenBank/DDBJ databases">
        <title>Genome sequence of Clostridium litorale W6, DSM 5388.</title>
        <authorList>
            <person name="Poehlein A."/>
            <person name="Jagirdar A."/>
            <person name="Khonsari B."/>
            <person name="Chibani C.M."/>
            <person name="Gutierrez Gutierrez D.A."/>
            <person name="Davydova E."/>
            <person name="Alghaithi H.S."/>
            <person name="Nair K.P."/>
            <person name="Dhamotharan K."/>
            <person name="Chandran L."/>
            <person name="G W."/>
            <person name="Daniel R."/>
        </authorList>
    </citation>
    <scope>NUCLEOTIDE SEQUENCE [LARGE SCALE GENOMIC DNA]</scope>
    <source>
        <strain evidence="5 6">W6</strain>
    </source>
</reference>
<dbReference type="SUPFAM" id="SSF55248">
    <property type="entry name" value="PCD-like"/>
    <property type="match status" value="1"/>
</dbReference>
<dbReference type="Pfam" id="PF01329">
    <property type="entry name" value="Pterin_4a"/>
    <property type="match status" value="1"/>
</dbReference>
<evidence type="ECO:0000313" key="5">
    <source>
        <dbReference type="EMBL" id="KDR95591.1"/>
    </source>
</evidence>
<dbReference type="EMBL" id="JJMM01000010">
    <property type="protein sequence ID" value="KDR95591.1"/>
    <property type="molecule type" value="Genomic_DNA"/>
</dbReference>
<proteinExistence type="inferred from homology"/>
<evidence type="ECO:0000256" key="4">
    <source>
        <dbReference type="ARBA" id="ARBA00023239"/>
    </source>
</evidence>
<dbReference type="RefSeq" id="WP_038263955.1">
    <property type="nucleotide sequence ID" value="NZ_FSRH01000006.1"/>
</dbReference>
<dbReference type="eggNOG" id="COG2154">
    <property type="taxonomic scope" value="Bacteria"/>
</dbReference>
<dbReference type="GO" id="GO:0008124">
    <property type="term" value="F:4-alpha-hydroxytetrahydrobiopterin dehydratase activity"/>
    <property type="evidence" value="ECO:0007669"/>
    <property type="project" value="UniProtKB-EC"/>
</dbReference>
<dbReference type="STRING" id="1121324.CLIT_10c03180"/>
<accession>A0A069RF04</accession>
<comment type="catalytic activity">
    <reaction evidence="1">
        <text>(4aS,6R)-4a-hydroxy-L-erythro-5,6,7,8-tetrahydrobiopterin = (6R)-L-erythro-6,7-dihydrobiopterin + H2O</text>
        <dbReference type="Rhea" id="RHEA:11920"/>
        <dbReference type="ChEBI" id="CHEBI:15377"/>
        <dbReference type="ChEBI" id="CHEBI:15642"/>
        <dbReference type="ChEBI" id="CHEBI:43120"/>
        <dbReference type="EC" id="4.2.1.96"/>
    </reaction>
</comment>
<dbReference type="GO" id="GO:0006729">
    <property type="term" value="P:tetrahydrobiopterin biosynthetic process"/>
    <property type="evidence" value="ECO:0007669"/>
    <property type="project" value="InterPro"/>
</dbReference>
<evidence type="ECO:0000256" key="2">
    <source>
        <dbReference type="ARBA" id="ARBA00006472"/>
    </source>
</evidence>
<dbReference type="AlphaFoldDB" id="A0A069RF04"/>
<dbReference type="InterPro" id="IPR001533">
    <property type="entry name" value="Pterin_deHydtase"/>
</dbReference>
<sequence>MAVELENKKCVPCSIGDTPLNHNDIMSFMDIVSDEWEVINDVKLQRTFKFKNFKDALEFTNNLGNLAENEGHHPDIMLSWGKVVVSFTTHKIHGLSENDFIMAMKTDKL</sequence>
<dbReference type="OrthoDB" id="9800108at2"/>
<evidence type="ECO:0000313" key="6">
    <source>
        <dbReference type="Proteomes" id="UP000027946"/>
    </source>
</evidence>
<dbReference type="CDD" id="cd00913">
    <property type="entry name" value="PCD_DCoH_subfamily_a"/>
    <property type="match status" value="1"/>
</dbReference>
<dbReference type="PANTHER" id="PTHR12599:SF0">
    <property type="entry name" value="PTERIN-4-ALPHA-CARBINOLAMINE DEHYDRATASE"/>
    <property type="match status" value="1"/>
</dbReference>